<evidence type="ECO:0000313" key="1">
    <source>
        <dbReference type="EMBL" id="MFC6761073.1"/>
    </source>
</evidence>
<reference evidence="2" key="1">
    <citation type="journal article" date="2019" name="Int. J. Syst. Evol. Microbiol.">
        <title>The Global Catalogue of Microorganisms (GCM) 10K type strain sequencing project: providing services to taxonomists for standard genome sequencing and annotation.</title>
        <authorList>
            <consortium name="The Broad Institute Genomics Platform"/>
            <consortium name="The Broad Institute Genome Sequencing Center for Infectious Disease"/>
            <person name="Wu L."/>
            <person name="Ma J."/>
        </authorList>
    </citation>
    <scope>NUCLEOTIDE SEQUENCE [LARGE SCALE GENOMIC DNA]</scope>
    <source>
        <strain evidence="2">CCUG 66188</strain>
    </source>
</reference>
<keyword evidence="2" id="KW-1185">Reference proteome</keyword>
<proteinExistence type="predicted"/>
<sequence>MLEYADAVLPLEEETKALNAAILQRVAAFLTHAGLEDADLLARDLVAALRGMIDAAGMAGETDQEALLLRSGRLARGYLGLGSRPAAAD</sequence>
<accession>A0ABW2B6A3</accession>
<dbReference type="Proteomes" id="UP001596353">
    <property type="component" value="Unassembled WGS sequence"/>
</dbReference>
<organism evidence="1 2">
    <name type="scientific">Sulfitobacter porphyrae</name>
    <dbReference type="NCBI Taxonomy" id="1246864"/>
    <lineage>
        <taxon>Bacteria</taxon>
        <taxon>Pseudomonadati</taxon>
        <taxon>Pseudomonadota</taxon>
        <taxon>Alphaproteobacteria</taxon>
        <taxon>Rhodobacterales</taxon>
        <taxon>Roseobacteraceae</taxon>
        <taxon>Sulfitobacter</taxon>
    </lineage>
</organism>
<protein>
    <submittedName>
        <fullName evidence="1">Uncharacterized protein</fullName>
    </submittedName>
</protein>
<gene>
    <name evidence="1" type="ORF">ACFQFQ_18810</name>
</gene>
<evidence type="ECO:0000313" key="2">
    <source>
        <dbReference type="Proteomes" id="UP001596353"/>
    </source>
</evidence>
<comment type="caution">
    <text evidence="1">The sequence shown here is derived from an EMBL/GenBank/DDBJ whole genome shotgun (WGS) entry which is preliminary data.</text>
</comment>
<name>A0ABW2B6A3_9RHOB</name>
<dbReference type="EMBL" id="JBHSWG010000001">
    <property type="protein sequence ID" value="MFC6761073.1"/>
    <property type="molecule type" value="Genomic_DNA"/>
</dbReference>